<dbReference type="GO" id="GO:0042597">
    <property type="term" value="C:periplasmic space"/>
    <property type="evidence" value="ECO:0007669"/>
    <property type="project" value="InterPro"/>
</dbReference>
<keyword evidence="3 6" id="KW-0732">Signal</keyword>
<evidence type="ECO:0000259" key="7">
    <source>
        <dbReference type="Pfam" id="PF04234"/>
    </source>
</evidence>
<name>A0AAW8NIF3_PSEOX</name>
<dbReference type="EMBL" id="JAVDWN010000020">
    <property type="protein sequence ID" value="MDR7165887.1"/>
    <property type="molecule type" value="Genomic_DNA"/>
</dbReference>
<feature type="chain" id="PRO_5043555418" evidence="6">
    <location>
        <begin position="39"/>
        <end position="198"/>
    </location>
</feature>
<dbReference type="InterPro" id="IPR032694">
    <property type="entry name" value="CopC/D"/>
</dbReference>
<evidence type="ECO:0000313" key="8">
    <source>
        <dbReference type="EMBL" id="MDR7165887.1"/>
    </source>
</evidence>
<dbReference type="PANTHER" id="PTHR34820">
    <property type="entry name" value="INNER MEMBRANE PROTEIN YEBZ"/>
    <property type="match status" value="1"/>
</dbReference>
<keyword evidence="5" id="KW-0472">Membrane</keyword>
<evidence type="ECO:0000313" key="9">
    <source>
        <dbReference type="Proteomes" id="UP001262032"/>
    </source>
</evidence>
<accession>A0AAW8NIF3</accession>
<dbReference type="GO" id="GO:0046688">
    <property type="term" value="P:response to copper ion"/>
    <property type="evidence" value="ECO:0007669"/>
    <property type="project" value="InterPro"/>
</dbReference>
<dbReference type="GO" id="GO:0005507">
    <property type="term" value="F:copper ion binding"/>
    <property type="evidence" value="ECO:0007669"/>
    <property type="project" value="InterPro"/>
</dbReference>
<dbReference type="PANTHER" id="PTHR34820:SF4">
    <property type="entry name" value="INNER MEMBRANE PROTEIN YEBZ"/>
    <property type="match status" value="1"/>
</dbReference>
<sequence>MTRHPLKTWRIPGLGASLVALLLLCVAASLPAAPAAFAHDQLISSSPAPDDHLADTPAGITLAFSSPLLALGHEVRVIDDTGRNWVDGPAVLSRETLTQALPELPDGAYQVTWRVVSADGHPISGGFGFSVGDPSAAAPTVSAAAPTAGNATEAPAGTGNGMPGWLPAAGTAAAAGLGIYLVFAGLRRIKRNAQSPNE</sequence>
<dbReference type="SUPFAM" id="SSF81296">
    <property type="entry name" value="E set domains"/>
    <property type="match status" value="1"/>
</dbReference>
<dbReference type="InterPro" id="IPR007348">
    <property type="entry name" value="CopC_dom"/>
</dbReference>
<gene>
    <name evidence="8" type="ORF">J2X12_003941</name>
</gene>
<evidence type="ECO:0000256" key="1">
    <source>
        <dbReference type="ARBA" id="ARBA00004196"/>
    </source>
</evidence>
<dbReference type="Gene3D" id="2.60.40.1220">
    <property type="match status" value="1"/>
</dbReference>
<dbReference type="GO" id="GO:0030313">
    <property type="term" value="C:cell envelope"/>
    <property type="evidence" value="ECO:0007669"/>
    <property type="project" value="UniProtKB-SubCell"/>
</dbReference>
<feature type="transmembrane region" description="Helical" evidence="5">
    <location>
        <begin position="165"/>
        <end position="186"/>
    </location>
</feature>
<organism evidence="8 9">
    <name type="scientific">Pseudarthrobacter oxydans</name>
    <name type="common">Arthrobacter oxydans</name>
    <dbReference type="NCBI Taxonomy" id="1671"/>
    <lineage>
        <taxon>Bacteria</taxon>
        <taxon>Bacillati</taxon>
        <taxon>Actinomycetota</taxon>
        <taxon>Actinomycetes</taxon>
        <taxon>Micrococcales</taxon>
        <taxon>Micrococcaceae</taxon>
        <taxon>Pseudarthrobacter</taxon>
    </lineage>
</organism>
<dbReference type="GO" id="GO:0006825">
    <property type="term" value="P:copper ion transport"/>
    <property type="evidence" value="ECO:0007669"/>
    <property type="project" value="InterPro"/>
</dbReference>
<keyword evidence="5" id="KW-0812">Transmembrane</keyword>
<dbReference type="GO" id="GO:0005886">
    <property type="term" value="C:plasma membrane"/>
    <property type="evidence" value="ECO:0007669"/>
    <property type="project" value="TreeGrafter"/>
</dbReference>
<dbReference type="Pfam" id="PF04234">
    <property type="entry name" value="CopC"/>
    <property type="match status" value="1"/>
</dbReference>
<evidence type="ECO:0000256" key="3">
    <source>
        <dbReference type="ARBA" id="ARBA00022729"/>
    </source>
</evidence>
<keyword evidence="4" id="KW-0186">Copper</keyword>
<keyword evidence="2" id="KW-0479">Metal-binding</keyword>
<protein>
    <submittedName>
        <fullName evidence="8">Methionine-rich copper-binding protein CopC</fullName>
    </submittedName>
</protein>
<dbReference type="InterPro" id="IPR014755">
    <property type="entry name" value="Cu-Rt/internalin_Ig-like"/>
</dbReference>
<evidence type="ECO:0000256" key="4">
    <source>
        <dbReference type="ARBA" id="ARBA00023008"/>
    </source>
</evidence>
<feature type="domain" description="CopC" evidence="7">
    <location>
        <begin position="39"/>
        <end position="131"/>
    </location>
</feature>
<feature type="signal peptide" evidence="6">
    <location>
        <begin position="1"/>
        <end position="38"/>
    </location>
</feature>
<dbReference type="RefSeq" id="WP_171059151.1">
    <property type="nucleotide sequence ID" value="NZ_JAVDWN010000020.1"/>
</dbReference>
<evidence type="ECO:0000256" key="5">
    <source>
        <dbReference type="SAM" id="Phobius"/>
    </source>
</evidence>
<comment type="caution">
    <text evidence="8">The sequence shown here is derived from an EMBL/GenBank/DDBJ whole genome shotgun (WGS) entry which is preliminary data.</text>
</comment>
<keyword evidence="5" id="KW-1133">Transmembrane helix</keyword>
<evidence type="ECO:0000256" key="2">
    <source>
        <dbReference type="ARBA" id="ARBA00022723"/>
    </source>
</evidence>
<comment type="subcellular location">
    <subcellularLocation>
        <location evidence="1">Cell envelope</location>
    </subcellularLocation>
</comment>
<dbReference type="AlphaFoldDB" id="A0AAW8NIF3"/>
<dbReference type="Proteomes" id="UP001262032">
    <property type="component" value="Unassembled WGS sequence"/>
</dbReference>
<evidence type="ECO:0000256" key="6">
    <source>
        <dbReference type="SAM" id="SignalP"/>
    </source>
</evidence>
<dbReference type="InterPro" id="IPR014756">
    <property type="entry name" value="Ig_E-set"/>
</dbReference>
<proteinExistence type="predicted"/>
<reference evidence="8" key="1">
    <citation type="submission" date="2023-07" db="EMBL/GenBank/DDBJ databases">
        <title>Sorghum-associated microbial communities from plants grown in Nebraska, USA.</title>
        <authorList>
            <person name="Schachtman D."/>
        </authorList>
    </citation>
    <scope>NUCLEOTIDE SEQUENCE</scope>
    <source>
        <strain evidence="8">BE261</strain>
    </source>
</reference>